<feature type="coiled-coil region" evidence="13">
    <location>
        <begin position="1621"/>
        <end position="1669"/>
    </location>
</feature>
<evidence type="ECO:0000256" key="10">
    <source>
        <dbReference type="ARBA" id="ARBA00023212"/>
    </source>
</evidence>
<dbReference type="Pfam" id="PF23160">
    <property type="entry name" value="Spectrin_1st_PEPL"/>
    <property type="match status" value="1"/>
</dbReference>
<feature type="region of interest" description="Disordered" evidence="14">
    <location>
        <begin position="542"/>
        <end position="564"/>
    </location>
</feature>
<evidence type="ECO:0000256" key="8">
    <source>
        <dbReference type="ARBA" id="ARBA00022949"/>
    </source>
</evidence>
<dbReference type="FunFam" id="3.30.160.780:FF:000002">
    <property type="entry name" value="Envoplakin b"/>
    <property type="match status" value="1"/>
</dbReference>
<evidence type="ECO:0000313" key="16">
    <source>
        <dbReference type="Proteomes" id="UP000515156"/>
    </source>
</evidence>
<evidence type="ECO:0000256" key="7">
    <source>
        <dbReference type="ARBA" id="ARBA00022737"/>
    </source>
</evidence>
<dbReference type="OrthoDB" id="9945740at2759"/>
<dbReference type="PANTHER" id="PTHR23169">
    <property type="entry name" value="ENVOPLAKIN"/>
    <property type="match status" value="1"/>
</dbReference>
<protein>
    <submittedName>
        <fullName evidence="17">Envoplakin</fullName>
    </submittedName>
</protein>
<keyword evidence="4 12" id="KW-0728">SH3 domain</keyword>
<dbReference type="FunFam" id="1.20.58.60:FF:000109">
    <property type="entry name" value="Periplakin"/>
    <property type="match status" value="1"/>
</dbReference>
<keyword evidence="8" id="KW-0965">Cell junction</keyword>
<dbReference type="InterPro" id="IPR058847">
    <property type="entry name" value="Plectin_PPL"/>
</dbReference>
<dbReference type="InterPro" id="IPR041615">
    <property type="entry name" value="Desmoplakin_SH3"/>
</dbReference>
<dbReference type="InterPro" id="IPR001452">
    <property type="entry name" value="SH3_domain"/>
</dbReference>
<comment type="similarity">
    <text evidence="3">Belongs to the plakin or cytolinker family.</text>
</comment>
<dbReference type="GO" id="GO:0005882">
    <property type="term" value="C:intermediate filament"/>
    <property type="evidence" value="ECO:0007669"/>
    <property type="project" value="TreeGrafter"/>
</dbReference>
<keyword evidence="11" id="KW-0417">Keratinization</keyword>
<dbReference type="CTD" id="2125"/>
<comment type="subcellular location">
    <subcellularLocation>
        <location evidence="2">Cell junction</location>
        <location evidence="2">Desmosome</location>
    </subcellularLocation>
    <subcellularLocation>
        <location evidence="1">Cytoplasm</location>
        <location evidence="1">Cytoskeleton</location>
    </subcellularLocation>
</comment>
<evidence type="ECO:0000256" key="1">
    <source>
        <dbReference type="ARBA" id="ARBA00004245"/>
    </source>
</evidence>
<evidence type="ECO:0000256" key="13">
    <source>
        <dbReference type="SAM" id="Coils"/>
    </source>
</evidence>
<keyword evidence="16" id="KW-1185">Reference proteome</keyword>
<dbReference type="GO" id="GO:0005198">
    <property type="term" value="F:structural molecule activity"/>
    <property type="evidence" value="ECO:0007669"/>
    <property type="project" value="TreeGrafter"/>
</dbReference>
<dbReference type="GO" id="GO:0030057">
    <property type="term" value="C:desmosome"/>
    <property type="evidence" value="ECO:0007669"/>
    <property type="project" value="UniProtKB-SubCell"/>
</dbReference>
<keyword evidence="10" id="KW-0206">Cytoskeleton</keyword>
<evidence type="ECO:0000256" key="5">
    <source>
        <dbReference type="ARBA" id="ARBA00022490"/>
    </source>
</evidence>
<keyword evidence="5" id="KW-0963">Cytoplasm</keyword>
<feature type="coiled-coil region" evidence="13">
    <location>
        <begin position="1022"/>
        <end position="1063"/>
    </location>
</feature>
<feature type="coiled-coil region" evidence="13">
    <location>
        <begin position="320"/>
        <end position="380"/>
    </location>
</feature>
<dbReference type="FunFam" id="3.90.1290.10:FF:000010">
    <property type="entry name" value="Envoplakin a"/>
    <property type="match status" value="1"/>
</dbReference>
<evidence type="ECO:0000256" key="11">
    <source>
        <dbReference type="ARBA" id="ARBA00023249"/>
    </source>
</evidence>
<dbReference type="InterPro" id="IPR043197">
    <property type="entry name" value="Plakin"/>
</dbReference>
<dbReference type="Pfam" id="PF17902">
    <property type="entry name" value="SH3_10"/>
    <property type="match status" value="1"/>
</dbReference>
<dbReference type="GO" id="GO:0042060">
    <property type="term" value="P:wound healing"/>
    <property type="evidence" value="ECO:0007669"/>
    <property type="project" value="TreeGrafter"/>
</dbReference>
<evidence type="ECO:0000259" key="15">
    <source>
        <dbReference type="PROSITE" id="PS50002"/>
    </source>
</evidence>
<dbReference type="GO" id="GO:0005737">
    <property type="term" value="C:cytoplasm"/>
    <property type="evidence" value="ECO:0007669"/>
    <property type="project" value="TreeGrafter"/>
</dbReference>
<dbReference type="InterPro" id="IPR001101">
    <property type="entry name" value="Plectin_repeat"/>
</dbReference>
<feature type="coiled-coil region" evidence="13">
    <location>
        <begin position="1526"/>
        <end position="1595"/>
    </location>
</feature>
<accession>A0A6P7YM07</accession>
<evidence type="ECO:0000256" key="14">
    <source>
        <dbReference type="SAM" id="MobiDB-lite"/>
    </source>
</evidence>
<dbReference type="GO" id="GO:0045104">
    <property type="term" value="P:intermediate filament cytoskeleton organization"/>
    <property type="evidence" value="ECO:0007669"/>
    <property type="project" value="InterPro"/>
</dbReference>
<evidence type="ECO:0000256" key="3">
    <source>
        <dbReference type="ARBA" id="ARBA00009109"/>
    </source>
</evidence>
<evidence type="ECO:0000313" key="17">
    <source>
        <dbReference type="RefSeq" id="XP_030064084.1"/>
    </source>
</evidence>
<dbReference type="SUPFAM" id="SSF46966">
    <property type="entry name" value="Spectrin repeat"/>
    <property type="match status" value="1"/>
</dbReference>
<dbReference type="Pfam" id="PF00681">
    <property type="entry name" value="Plectin"/>
    <property type="match status" value="3"/>
</dbReference>
<name>A0A6P7YM07_9AMPH</name>
<evidence type="ECO:0000256" key="2">
    <source>
        <dbReference type="ARBA" id="ARBA00004568"/>
    </source>
</evidence>
<proteinExistence type="inferred from homology"/>
<dbReference type="Proteomes" id="UP000515156">
    <property type="component" value="Chromosome 6"/>
</dbReference>
<feature type="region of interest" description="Disordered" evidence="14">
    <location>
        <begin position="1"/>
        <end position="22"/>
    </location>
</feature>
<dbReference type="KEGG" id="muo:115473345"/>
<dbReference type="GO" id="GO:0001533">
    <property type="term" value="C:cornified envelope"/>
    <property type="evidence" value="ECO:0007669"/>
    <property type="project" value="UniProtKB-ARBA"/>
</dbReference>
<dbReference type="Gene3D" id="3.90.1290.10">
    <property type="entry name" value="Plakin repeat"/>
    <property type="match status" value="1"/>
</dbReference>
<evidence type="ECO:0000256" key="9">
    <source>
        <dbReference type="ARBA" id="ARBA00023054"/>
    </source>
</evidence>
<dbReference type="FunFam" id="1.20.58.60:FF:000178">
    <property type="entry name" value="Envoplakin a"/>
    <property type="match status" value="1"/>
</dbReference>
<dbReference type="Pfam" id="PF26346">
    <property type="entry name" value="Plectin_PPL"/>
    <property type="match status" value="3"/>
</dbReference>
<dbReference type="PROSITE" id="PS50002">
    <property type="entry name" value="SH3"/>
    <property type="match status" value="1"/>
</dbReference>
<feature type="coiled-coil region" evidence="13">
    <location>
        <begin position="904"/>
        <end position="938"/>
    </location>
</feature>
<sequence>MFKINKSPSKSPTKAKQSKSTTNELALLISRMQKNADQVERNILETQKKLVQDADNYRLKENFQFQEENAKNLKASELLLKDLFLDVDKAKQMKHPQCEEISKDIQQLHDRVSQECAEYREVYEKFSIPSIGPKVDWPQVLKQKQAEIEGGQYGPGLPDVEKQVAEHNILQQEIEEYGPQIQNLYIPETAAVKSQYRDLLEASDWRSRNLGSLYNHLHGCTKELVYLNDQQSKILKQNWSDQMQDSTDVRRQYENFKTNDLLSQEEFVNNLQDDGVRMIELKHPAVESIQTHQDALKNEWQNFLNLCICQESHLKNVENYKKFQEDADAVSQTLKKVNSNLDTNYSKDATGATSDLLGLLEKDEKTLNQAEKDIESLKQRSLEIPPLNLRRTRPSQSVTVDTICDWDSGDVQLSRGEKYTLKDNSNPENWVVQSKQGETKTVPAACFFIPPPDSQCTDCVKRLDGEMNEVKKKQAAVQNALKSNNRETLRSNQQAPASNRMSDTTRGQVDDPEGSNLLNQLNKINGDLGQMEQEILRRVRTPVNNNNPSDDITSRLGEQEGTTKRLQNIGVEKDAAQRECEAYLSKKPSGSSAMQLPTTLNNVKNKYNDVKALSSLYDDEAKASLNLENQIKKTDQIINGFETKLVQDSCIPVSATALQDRASEIQKMKRDLVDKQDSLLTMNRSLKDTELASGTMQNNFQEYVPDLPRQKAAVQRLNERYHAVADQLDQREKMLRDTNLTYQQFRSASDNMSSWLNNIPKNQVKSTDGPSQVNYKLQSQKRLVDEIQRKDPEKTSVVKLSQDIQSSLNDYEAEAERYRLTLDPSVSASAAKRQRIIPLQQNVEAQEKDLVKRYTEAAVENQQHLNQLAFASKVLEKTEAVDGIPTVTQQNLRSENALRSTRDTEALQSQLKEEQDKVAEVQRTLEEHRTQLLLLKTKRPIERLEEKEVVQYYRDPKLESSVSALKNQVENEYRQREITQSEIEGVNKKIIQIDSQRKTIKPQLLTKEVTQIDRDPELDNQASRLSHDIKLLREENSSLSTELERLKREVLILEQKQPNIKEKVVVKEVVKLERDPEMVKAARTLQMQVDDEIFKRKSVEENIIKLRNRTDELERLIDSVEPKVIVKEVKKVEQDPELLKECAKLRTLIDEERRKSSTLIRELTELQTKYTVKEKQKPKVEIKEVVHEIFQVDPETEKEIARLKREIQNASSKRTNYEKEVNVTFTELNVVRSQKPTVEYKEDVQEVVKLEKSPEILREIDRLKQQRNDIVTTSNRYQEQLTKLRVDRDEWKRERSKVETKLVNKEVVKYENDPLLEKEAEHLRQEVRNESQRRREVEDVVYDLQNKYMLLERRKPEEKVVVQEVVLLQKDPKLREEHNRLQTSFDEETSNRRQLEREVQQLRALVEDREKMLNFQEERDKKLAAEKELRQITLRIKEIEESPPAVQEKIVMEEVVKIEKDPVLEKSANTLRLDLDKERSQFFNVQRECKNLQAKIDILQREKFMEKTIYKEVIRVEKDKILENERVRVRELYNKERNSRQDAEEEIRRLKDKIERAENTKRTWSREESDLQRARNLALQEKSSLENDLRELGRQKQQNTVFLSKESELLTQRTEYDRQKRAQLGQELASLEGEILKEKDQIYEKERTIRELQSKANREEINQETQLRETNVSTKISILDPDTGMDMSPYEAYRRGIIDRNQYIQLQELECDWEEISTMGSSGEISVLLDKKSGKQYSIEDALRAKRITRDELQQYKDGKIPISEFALLVAGETKPSSLSIGSIIGSKSPLPSPTSPKVNNVFSYGSSKNFYDDSFPIAGIYDDTTGIKCTIRNAVAKNMVDPITAEKLLEAQAATGGIIDIITKDRYSVHKAIDKGLIDNTNAQRLLNAQKAFTGVEDPVTKKRLSVGEAMQKGWMTKETALPYLEVQHLTGGLIDPKKTGRIPVSDAVVTHMLDDSTAKKLQDESQYENDLIDPITNEKMNYKEAMARCQRDPTTGLLLLPAASHGYQPAFYPVNVSPGLQPLHY</sequence>
<dbReference type="InterPro" id="IPR055419">
    <property type="entry name" value="Spectrin_PEPL/EVPL"/>
</dbReference>
<dbReference type="FunFam" id="1.20.58.60:FF:000030">
    <property type="entry name" value="Short stop, isoform K"/>
    <property type="match status" value="1"/>
</dbReference>
<dbReference type="GO" id="GO:0031424">
    <property type="term" value="P:keratinization"/>
    <property type="evidence" value="ECO:0007669"/>
    <property type="project" value="UniProtKB-KW"/>
</dbReference>
<dbReference type="Gene3D" id="2.30.30.40">
    <property type="entry name" value="SH3 Domains"/>
    <property type="match status" value="1"/>
</dbReference>
<dbReference type="GO" id="GO:0045296">
    <property type="term" value="F:cadherin binding"/>
    <property type="evidence" value="ECO:0007669"/>
    <property type="project" value="TreeGrafter"/>
</dbReference>
<dbReference type="FunFam" id="2.30.30.40:FF:000088">
    <property type="entry name" value="Periplakin"/>
    <property type="match status" value="1"/>
</dbReference>
<dbReference type="SMART" id="SM00250">
    <property type="entry name" value="PLEC"/>
    <property type="match status" value="7"/>
</dbReference>
<dbReference type="RefSeq" id="XP_030064084.1">
    <property type="nucleotide sequence ID" value="XM_030208224.1"/>
</dbReference>
<organism evidence="16 17">
    <name type="scientific">Microcaecilia unicolor</name>
    <dbReference type="NCBI Taxonomy" id="1415580"/>
    <lineage>
        <taxon>Eukaryota</taxon>
        <taxon>Metazoa</taxon>
        <taxon>Chordata</taxon>
        <taxon>Craniata</taxon>
        <taxon>Vertebrata</taxon>
        <taxon>Euteleostomi</taxon>
        <taxon>Amphibia</taxon>
        <taxon>Gymnophiona</taxon>
        <taxon>Siphonopidae</taxon>
        <taxon>Microcaecilia</taxon>
    </lineage>
</organism>
<dbReference type="FunCoup" id="A0A6P7YM07">
    <property type="interactions" value="328"/>
</dbReference>
<keyword evidence="7" id="KW-0677">Repeat</keyword>
<feature type="compositionally biased region" description="Polar residues" evidence="14">
    <location>
        <begin position="490"/>
        <end position="507"/>
    </location>
</feature>
<dbReference type="Gene3D" id="1.20.58.60">
    <property type="match status" value="4"/>
</dbReference>
<dbReference type="PANTHER" id="PTHR23169:SF7">
    <property type="entry name" value="ENVOPLAKIN"/>
    <property type="match status" value="1"/>
</dbReference>
<feature type="region of interest" description="Disordered" evidence="14">
    <location>
        <begin position="480"/>
        <end position="515"/>
    </location>
</feature>
<dbReference type="InterPro" id="IPR035915">
    <property type="entry name" value="Plakin_repeat_sf"/>
</dbReference>
<evidence type="ECO:0000256" key="4">
    <source>
        <dbReference type="ARBA" id="ARBA00022443"/>
    </source>
</evidence>
<dbReference type="Pfam" id="PF21097">
    <property type="entry name" value="SR_plectin_7"/>
    <property type="match status" value="1"/>
</dbReference>
<dbReference type="GeneID" id="115473345"/>
<evidence type="ECO:0000256" key="6">
    <source>
        <dbReference type="ARBA" id="ARBA00022553"/>
    </source>
</evidence>
<dbReference type="Gene3D" id="3.30.160.780">
    <property type="match status" value="1"/>
</dbReference>
<reference evidence="17" key="1">
    <citation type="submission" date="2025-08" db="UniProtKB">
        <authorList>
            <consortium name="RefSeq"/>
        </authorList>
    </citation>
    <scope>IDENTIFICATION</scope>
</reference>
<feature type="domain" description="SH3" evidence="15">
    <location>
        <begin position="395"/>
        <end position="452"/>
    </location>
</feature>
<dbReference type="InterPro" id="IPR018159">
    <property type="entry name" value="Spectrin/alpha-actinin"/>
</dbReference>
<keyword evidence="6" id="KW-0597">Phosphoprotein</keyword>
<feature type="coiled-coil region" evidence="13">
    <location>
        <begin position="1193"/>
        <end position="1220"/>
    </location>
</feature>
<feature type="coiled-coil region" evidence="13">
    <location>
        <begin position="1378"/>
        <end position="1442"/>
    </location>
</feature>
<keyword evidence="9 13" id="KW-0175">Coiled coil</keyword>
<dbReference type="InParanoid" id="A0A6P7YM07"/>
<evidence type="ECO:0000256" key="12">
    <source>
        <dbReference type="PROSITE-ProRule" id="PRU00192"/>
    </source>
</evidence>
<feature type="coiled-coil region" evidence="13">
    <location>
        <begin position="1475"/>
        <end position="1502"/>
    </location>
</feature>
<dbReference type="SUPFAM" id="SSF75399">
    <property type="entry name" value="Plakin repeat"/>
    <property type="match status" value="2"/>
</dbReference>
<dbReference type="SMART" id="SM00150">
    <property type="entry name" value="SPEC"/>
    <property type="match status" value="2"/>
</dbReference>
<gene>
    <name evidence="17" type="primary">EVPL</name>
</gene>
<feature type="coiled-coil region" evidence="13">
    <location>
        <begin position="1260"/>
        <end position="1340"/>
    </location>
</feature>